<gene>
    <name evidence="4" type="ORF">GCK72_009296</name>
</gene>
<feature type="region of interest" description="Disordered" evidence="3">
    <location>
        <begin position="1"/>
        <end position="33"/>
    </location>
</feature>
<reference evidence="4 5" key="1">
    <citation type="submission" date="2019-12" db="EMBL/GenBank/DDBJ databases">
        <title>Chromosome-level assembly of the Caenorhabditis remanei genome.</title>
        <authorList>
            <person name="Teterina A.A."/>
            <person name="Willis J.H."/>
            <person name="Phillips P.C."/>
        </authorList>
    </citation>
    <scope>NUCLEOTIDE SEQUENCE [LARGE SCALE GENOMIC DNA]</scope>
    <source>
        <strain evidence="4 5">PX506</strain>
        <tissue evidence="4">Whole organism</tissue>
    </source>
</reference>
<dbReference type="PANTHER" id="PTHR31809:SF0">
    <property type="entry name" value="BUD13 HOMOLOG"/>
    <property type="match status" value="1"/>
</dbReference>
<dbReference type="InterPro" id="IPR051112">
    <property type="entry name" value="CWC26_splicing_factor"/>
</dbReference>
<dbReference type="InterPro" id="IPR018609">
    <property type="entry name" value="Bud13"/>
</dbReference>
<evidence type="ECO:0000256" key="1">
    <source>
        <dbReference type="ARBA" id="ARBA00011069"/>
    </source>
</evidence>
<proteinExistence type="inferred from homology"/>
<dbReference type="Proteomes" id="UP000483820">
    <property type="component" value="Chromosome III"/>
</dbReference>
<accession>A0A6A5H3J3</accession>
<feature type="compositionally biased region" description="Basic and acidic residues" evidence="3">
    <location>
        <begin position="332"/>
        <end position="344"/>
    </location>
</feature>
<feature type="compositionally biased region" description="Basic and acidic residues" evidence="3">
    <location>
        <begin position="283"/>
        <end position="301"/>
    </location>
</feature>
<dbReference type="PANTHER" id="PTHR31809">
    <property type="entry name" value="BUD13 HOMOLOG"/>
    <property type="match status" value="1"/>
</dbReference>
<dbReference type="CTD" id="9800443"/>
<dbReference type="EMBL" id="WUAV01000003">
    <property type="protein sequence ID" value="KAF1761042.1"/>
    <property type="molecule type" value="Genomic_DNA"/>
</dbReference>
<dbReference type="GO" id="GO:0000398">
    <property type="term" value="P:mRNA splicing, via spliceosome"/>
    <property type="evidence" value="ECO:0007669"/>
    <property type="project" value="TreeGrafter"/>
</dbReference>
<dbReference type="GO" id="GO:0003723">
    <property type="term" value="F:RNA binding"/>
    <property type="evidence" value="ECO:0007669"/>
    <property type="project" value="TreeGrafter"/>
</dbReference>
<sequence>MTSKADYLKKYLSPANGDQEKKKKKKKKDGPKGIRLIEEDAFLSVDAAKVKDIGSDEEREEIEVLKQSAKKAKVVHGFKQTFAQVEALKEVKNEPLSPGDSPPRKTRHRHDSDDNSPPRASRKRHDSDHSPPRSSRNRHDSDNSPPRPSRRRHDSDEDNSPPRRSTGRQRHDSDNSPPRANRQRRDSDNSPVRRRASPPRRTRHDSDNSPPRARARRDSDNSPPRRRDRDSSPPRRRRDDSSPPRKTRKIEEPKMIKKEEPDSDTEVSRKTLDGKRSGLQSAKDLKEESDKLRAKNAKVFEEMDSSVSGRFADTVYRQKQTKRKGRDAEEDQEKKEREAKKTEELKEKYKSWNKGVAQIEDRRAQLEEMARVAAEPMARARDDDAMNAHLKEVLHAADPMANIIQKKRRDTAIDRGELVYPSYHGHWVPNRFNIAPGYRWDGVDRSNGFEGKLAKTANTKTANQSEYYKSIAEYE</sequence>
<evidence type="ECO:0000256" key="3">
    <source>
        <dbReference type="SAM" id="MobiDB-lite"/>
    </source>
</evidence>
<feature type="compositionally biased region" description="Basic and acidic residues" evidence="3">
    <location>
        <begin position="125"/>
        <end position="142"/>
    </location>
</feature>
<dbReference type="GO" id="GO:0070274">
    <property type="term" value="C:RES complex"/>
    <property type="evidence" value="ECO:0007669"/>
    <property type="project" value="TreeGrafter"/>
</dbReference>
<dbReference type="AlphaFoldDB" id="A0A6A5H3J3"/>
<organism evidence="4 5">
    <name type="scientific">Caenorhabditis remanei</name>
    <name type="common">Caenorhabditis vulgaris</name>
    <dbReference type="NCBI Taxonomy" id="31234"/>
    <lineage>
        <taxon>Eukaryota</taxon>
        <taxon>Metazoa</taxon>
        <taxon>Ecdysozoa</taxon>
        <taxon>Nematoda</taxon>
        <taxon>Chromadorea</taxon>
        <taxon>Rhabditida</taxon>
        <taxon>Rhabditina</taxon>
        <taxon>Rhabditomorpha</taxon>
        <taxon>Rhabditoidea</taxon>
        <taxon>Rhabditidae</taxon>
        <taxon>Peloderinae</taxon>
        <taxon>Caenorhabditis</taxon>
    </lineage>
</organism>
<feature type="compositionally biased region" description="Basic and acidic residues" evidence="3">
    <location>
        <begin position="216"/>
        <end position="276"/>
    </location>
</feature>
<feature type="region of interest" description="Disordered" evidence="3">
    <location>
        <begin position="87"/>
        <end position="344"/>
    </location>
</feature>
<evidence type="ECO:0000256" key="2">
    <source>
        <dbReference type="ARBA" id="ARBA00014454"/>
    </source>
</evidence>
<dbReference type="GO" id="GO:0005684">
    <property type="term" value="C:U2-type spliceosomal complex"/>
    <property type="evidence" value="ECO:0007669"/>
    <property type="project" value="TreeGrafter"/>
</dbReference>
<name>A0A6A5H3J3_CAERE</name>
<dbReference type="Pfam" id="PF09736">
    <property type="entry name" value="Bud13"/>
    <property type="match status" value="1"/>
</dbReference>
<evidence type="ECO:0000313" key="4">
    <source>
        <dbReference type="EMBL" id="KAF1761042.1"/>
    </source>
</evidence>
<comment type="caution">
    <text evidence="4">The sequence shown here is derived from an EMBL/GenBank/DDBJ whole genome shotgun (WGS) entry which is preliminary data.</text>
</comment>
<comment type="similarity">
    <text evidence="1">Belongs to the CWC26 family.</text>
</comment>
<evidence type="ECO:0000313" key="5">
    <source>
        <dbReference type="Proteomes" id="UP000483820"/>
    </source>
</evidence>
<dbReference type="KEGG" id="crq:GCK72_009296"/>
<protein>
    <recommendedName>
        <fullName evidence="2">BUD13 homolog</fullName>
    </recommendedName>
</protein>
<feature type="compositionally biased region" description="Basic residues" evidence="3">
    <location>
        <begin position="192"/>
        <end position="203"/>
    </location>
</feature>
<dbReference type="RefSeq" id="XP_003098218.2">
    <property type="nucleotide sequence ID" value="XM_003098170.2"/>
</dbReference>
<dbReference type="GeneID" id="9800443"/>